<name>A0ABZ0IPG8_9BACT</name>
<dbReference type="SUPFAM" id="SSF51735">
    <property type="entry name" value="NAD(P)-binding Rossmann-fold domains"/>
    <property type="match status" value="1"/>
</dbReference>
<keyword evidence="4" id="KW-0560">Oxidoreductase</keyword>
<dbReference type="EMBL" id="CP136051">
    <property type="protein sequence ID" value="WOK06353.1"/>
    <property type="molecule type" value="Genomic_DNA"/>
</dbReference>
<protein>
    <submittedName>
        <fullName evidence="7">Alcohol dehydrogenase family protein</fullName>
    </submittedName>
</protein>
<dbReference type="InterPro" id="IPR002328">
    <property type="entry name" value="ADH_Zn_CS"/>
</dbReference>
<keyword evidence="2 5" id="KW-0479">Metal-binding</keyword>
<evidence type="ECO:0000313" key="7">
    <source>
        <dbReference type="EMBL" id="WOK06353.1"/>
    </source>
</evidence>
<comment type="similarity">
    <text evidence="5">Belongs to the zinc-containing alcohol dehydrogenase family.</text>
</comment>
<evidence type="ECO:0000256" key="1">
    <source>
        <dbReference type="ARBA" id="ARBA00001947"/>
    </source>
</evidence>
<gene>
    <name evidence="7" type="ORF">RT717_25080</name>
</gene>
<dbReference type="InterPro" id="IPR011032">
    <property type="entry name" value="GroES-like_sf"/>
</dbReference>
<organism evidence="7 8">
    <name type="scientific">Imperialibacter roseus</name>
    <dbReference type="NCBI Taxonomy" id="1324217"/>
    <lineage>
        <taxon>Bacteria</taxon>
        <taxon>Pseudomonadati</taxon>
        <taxon>Bacteroidota</taxon>
        <taxon>Cytophagia</taxon>
        <taxon>Cytophagales</taxon>
        <taxon>Flammeovirgaceae</taxon>
        <taxon>Imperialibacter</taxon>
    </lineage>
</organism>
<dbReference type="SMART" id="SM00829">
    <property type="entry name" value="PKS_ER"/>
    <property type="match status" value="1"/>
</dbReference>
<dbReference type="Gene3D" id="3.90.180.10">
    <property type="entry name" value="Medium-chain alcohol dehydrogenases, catalytic domain"/>
    <property type="match status" value="1"/>
</dbReference>
<dbReference type="PANTHER" id="PTHR42813:SF2">
    <property type="entry name" value="DEHYDROGENASE, ZINC-CONTAINING, PUTATIVE (AFU_ORTHOLOGUE AFUA_2G02810)-RELATED"/>
    <property type="match status" value="1"/>
</dbReference>
<dbReference type="SUPFAM" id="SSF50129">
    <property type="entry name" value="GroES-like"/>
    <property type="match status" value="1"/>
</dbReference>
<dbReference type="Gene3D" id="3.40.50.720">
    <property type="entry name" value="NAD(P)-binding Rossmann-like Domain"/>
    <property type="match status" value="1"/>
</dbReference>
<evidence type="ECO:0000256" key="2">
    <source>
        <dbReference type="ARBA" id="ARBA00022723"/>
    </source>
</evidence>
<sequence>MKAITFQGKEKLSFETVTDPSIIQPTDVIVKVVLTAICGSDLHVYREHEKGLDYGTVMGHEFFGEVVEIGSAVTGLKKGDRVVSPFTTSCGVCYFCKIGLTCRCQQGQLYGWVEHGHGLHGAQAEYVRVPLADSTLVKSPEGLSEEQVLLTGDIFSTGYFCAENAGVRPGGRYVVLGCGPVGLMAILAAKIQGADEIWAVDSVPERMAIAQRYGAVAVDLSKTDAKQFILEQTNGIGADAVMEVVGNPSAQQLAFDVVRPGGIISSVGVHTANNFTFSPVDAYNKNITYKTGRCPARHYMSKLLPLLGDQQIDLSAIISHRLPLAQGVEGYRIFDQKLDKSLKIILHN</sequence>
<dbReference type="Pfam" id="PF00107">
    <property type="entry name" value="ADH_zinc_N"/>
    <property type="match status" value="1"/>
</dbReference>
<dbReference type="InterPro" id="IPR013149">
    <property type="entry name" value="ADH-like_C"/>
</dbReference>
<feature type="domain" description="Enoyl reductase (ER)" evidence="6">
    <location>
        <begin position="8"/>
        <end position="346"/>
    </location>
</feature>
<evidence type="ECO:0000256" key="4">
    <source>
        <dbReference type="ARBA" id="ARBA00023002"/>
    </source>
</evidence>
<dbReference type="InterPro" id="IPR036291">
    <property type="entry name" value="NAD(P)-bd_dom_sf"/>
</dbReference>
<dbReference type="Proteomes" id="UP001302349">
    <property type="component" value="Chromosome"/>
</dbReference>
<dbReference type="Pfam" id="PF08240">
    <property type="entry name" value="ADH_N"/>
    <property type="match status" value="1"/>
</dbReference>
<comment type="cofactor">
    <cofactor evidence="1 5">
        <name>Zn(2+)</name>
        <dbReference type="ChEBI" id="CHEBI:29105"/>
    </cofactor>
</comment>
<evidence type="ECO:0000259" key="6">
    <source>
        <dbReference type="SMART" id="SM00829"/>
    </source>
</evidence>
<evidence type="ECO:0000313" key="8">
    <source>
        <dbReference type="Proteomes" id="UP001302349"/>
    </source>
</evidence>
<evidence type="ECO:0000256" key="5">
    <source>
        <dbReference type="RuleBase" id="RU361277"/>
    </source>
</evidence>
<proteinExistence type="inferred from homology"/>
<dbReference type="CDD" id="cd08284">
    <property type="entry name" value="FDH_like_2"/>
    <property type="match status" value="1"/>
</dbReference>
<accession>A0ABZ0IPG8</accession>
<reference evidence="7 8" key="1">
    <citation type="journal article" date="2023" name="Microbiol. Resour. Announc.">
        <title>Complete Genome Sequence of Imperialibacter roseus strain P4T.</title>
        <authorList>
            <person name="Tizabi D.R."/>
            <person name="Bachvaroff T."/>
            <person name="Hill R.T."/>
        </authorList>
    </citation>
    <scope>NUCLEOTIDE SEQUENCE [LARGE SCALE GENOMIC DNA]</scope>
    <source>
        <strain evidence="7 8">P4T</strain>
    </source>
</reference>
<dbReference type="PROSITE" id="PS00059">
    <property type="entry name" value="ADH_ZINC"/>
    <property type="match status" value="1"/>
</dbReference>
<dbReference type="InterPro" id="IPR020843">
    <property type="entry name" value="ER"/>
</dbReference>
<evidence type="ECO:0000256" key="3">
    <source>
        <dbReference type="ARBA" id="ARBA00022833"/>
    </source>
</evidence>
<dbReference type="RefSeq" id="WP_317489078.1">
    <property type="nucleotide sequence ID" value="NZ_CP136051.1"/>
</dbReference>
<keyword evidence="8" id="KW-1185">Reference proteome</keyword>
<keyword evidence="3 5" id="KW-0862">Zinc</keyword>
<dbReference type="InterPro" id="IPR013154">
    <property type="entry name" value="ADH-like_N"/>
</dbReference>
<dbReference type="PANTHER" id="PTHR42813">
    <property type="entry name" value="ZINC-TYPE ALCOHOL DEHYDROGENASE-LIKE"/>
    <property type="match status" value="1"/>
</dbReference>